<dbReference type="EC" id="2.7.4.3" evidence="4 12"/>
<dbReference type="SUPFAM" id="SSF52540">
    <property type="entry name" value="P-loop containing nucleoside triphosphate hydrolases"/>
    <property type="match status" value="1"/>
</dbReference>
<keyword evidence="6 12" id="KW-0963">Cytoplasm</keyword>
<evidence type="ECO:0000256" key="3">
    <source>
        <dbReference type="ARBA" id="ARBA00007088"/>
    </source>
</evidence>
<keyword evidence="9 12" id="KW-0418">Kinase</keyword>
<comment type="similarity">
    <text evidence="3 12">Belongs to the archaeal adenylate kinase family.</text>
</comment>
<name>A0A7C1I759_9CREN</name>
<evidence type="ECO:0000256" key="6">
    <source>
        <dbReference type="ARBA" id="ARBA00022490"/>
    </source>
</evidence>
<keyword evidence="8 12" id="KW-0547">Nucleotide-binding</keyword>
<evidence type="ECO:0000256" key="9">
    <source>
        <dbReference type="ARBA" id="ARBA00022777"/>
    </source>
</evidence>
<evidence type="ECO:0000256" key="1">
    <source>
        <dbReference type="ARBA" id="ARBA00000582"/>
    </source>
</evidence>
<feature type="binding site" evidence="12">
    <location>
        <begin position="14"/>
        <end position="22"/>
    </location>
    <ligand>
        <name>ATP</name>
        <dbReference type="ChEBI" id="CHEBI:30616"/>
    </ligand>
</feature>
<evidence type="ECO:0000313" key="13">
    <source>
        <dbReference type="EMBL" id="HDS10389.1"/>
    </source>
</evidence>
<dbReference type="AlphaFoldDB" id="A0A7C1I759"/>
<accession>A0A7C1I759</accession>
<keyword evidence="10 12" id="KW-0067">ATP-binding</keyword>
<keyword evidence="7 12" id="KW-0808">Transferase</keyword>
<dbReference type="InterPro" id="IPR023477">
    <property type="entry name" value="Adenylate_kinase_AdkA"/>
</dbReference>
<gene>
    <name evidence="12" type="primary">adkA</name>
    <name evidence="13" type="ORF">ENO04_02020</name>
</gene>
<evidence type="ECO:0000256" key="7">
    <source>
        <dbReference type="ARBA" id="ARBA00022679"/>
    </source>
</evidence>
<evidence type="ECO:0000256" key="10">
    <source>
        <dbReference type="ARBA" id="ARBA00022840"/>
    </source>
</evidence>
<dbReference type="HAMAP" id="MF_00234">
    <property type="entry name" value="Adenylate_kinase_AdkA"/>
    <property type="match status" value="1"/>
</dbReference>
<protein>
    <recommendedName>
        <fullName evidence="5 12">Adenylate kinase</fullName>
        <shortName evidence="12">AK</shortName>
        <ecNumber evidence="4 12">2.7.4.3</ecNumber>
    </recommendedName>
    <alternativeName>
        <fullName evidence="11 12">ATP-AMP transphosphorylase</fullName>
    </alternativeName>
</protein>
<evidence type="ECO:0000256" key="5">
    <source>
        <dbReference type="ARBA" id="ARBA00019926"/>
    </source>
</evidence>
<reference evidence="13" key="1">
    <citation type="journal article" date="2020" name="mSystems">
        <title>Genome- and Community-Level Interaction Insights into Carbon Utilization and Element Cycling Functions of Hydrothermarchaeota in Hydrothermal Sediment.</title>
        <authorList>
            <person name="Zhou Z."/>
            <person name="Liu Y."/>
            <person name="Xu W."/>
            <person name="Pan J."/>
            <person name="Luo Z.H."/>
            <person name="Li M."/>
        </authorList>
    </citation>
    <scope>NUCLEOTIDE SEQUENCE [LARGE SCALE GENOMIC DNA]</scope>
    <source>
        <strain evidence="13">SpSt-123</strain>
    </source>
</reference>
<evidence type="ECO:0000256" key="11">
    <source>
        <dbReference type="ARBA" id="ARBA00033336"/>
    </source>
</evidence>
<comment type="subcellular location">
    <subcellularLocation>
        <location evidence="2 12">Cytoplasm</location>
    </subcellularLocation>
</comment>
<sequence length="204" mass="22645">MFLRNPFRTIIVTGIPGVGKTTVLGILLQEASKIGLRVEVANFGDYMLREAVRIGLVKDRDQLRKLPHRQQLELQKIAAKAIINDAKTKLSEKDLLIIDTHCVVKTTAGYWPGLPRHVIEELNPDSIVLIEADPELIAQRRARDVTRNRRDLGGKEEIKEMIEMARAAAMAAATITASSVYIVINPEGHPEEAAQSILALVEKL</sequence>
<evidence type="ECO:0000256" key="4">
    <source>
        <dbReference type="ARBA" id="ARBA00012955"/>
    </source>
</evidence>
<dbReference type="EMBL" id="DSDY01000064">
    <property type="protein sequence ID" value="HDS10389.1"/>
    <property type="molecule type" value="Genomic_DNA"/>
</dbReference>
<comment type="caution">
    <text evidence="13">The sequence shown here is derived from an EMBL/GenBank/DDBJ whole genome shotgun (WGS) entry which is preliminary data.</text>
</comment>
<dbReference type="GO" id="GO:0005524">
    <property type="term" value="F:ATP binding"/>
    <property type="evidence" value="ECO:0007669"/>
    <property type="project" value="UniProtKB-UniRule"/>
</dbReference>
<dbReference type="NCBIfam" id="NF003122">
    <property type="entry name" value="PRK04040.1"/>
    <property type="match status" value="1"/>
</dbReference>
<comment type="catalytic activity">
    <reaction evidence="1 12">
        <text>AMP + ATP = 2 ADP</text>
        <dbReference type="Rhea" id="RHEA:12973"/>
        <dbReference type="ChEBI" id="CHEBI:30616"/>
        <dbReference type="ChEBI" id="CHEBI:456215"/>
        <dbReference type="ChEBI" id="CHEBI:456216"/>
        <dbReference type="EC" id="2.7.4.3"/>
    </reaction>
</comment>
<evidence type="ECO:0000256" key="12">
    <source>
        <dbReference type="HAMAP-Rule" id="MF_00234"/>
    </source>
</evidence>
<dbReference type="Gene3D" id="3.40.50.300">
    <property type="entry name" value="P-loop containing nucleotide triphosphate hydrolases"/>
    <property type="match status" value="1"/>
</dbReference>
<proteinExistence type="inferred from homology"/>
<dbReference type="Pfam" id="PF13207">
    <property type="entry name" value="AAA_17"/>
    <property type="match status" value="1"/>
</dbReference>
<organism evidence="13">
    <name type="scientific">Fervidicoccus fontis</name>
    <dbReference type="NCBI Taxonomy" id="683846"/>
    <lineage>
        <taxon>Archaea</taxon>
        <taxon>Thermoproteota</taxon>
        <taxon>Thermoprotei</taxon>
        <taxon>Fervidicoccales</taxon>
        <taxon>Fervidicoccaceae</taxon>
        <taxon>Fervidicoccus</taxon>
    </lineage>
</organism>
<evidence type="ECO:0000256" key="2">
    <source>
        <dbReference type="ARBA" id="ARBA00004496"/>
    </source>
</evidence>
<evidence type="ECO:0000256" key="8">
    <source>
        <dbReference type="ARBA" id="ARBA00022741"/>
    </source>
</evidence>
<dbReference type="GO" id="GO:0004017">
    <property type="term" value="F:AMP kinase activity"/>
    <property type="evidence" value="ECO:0007669"/>
    <property type="project" value="UniProtKB-UniRule"/>
</dbReference>
<dbReference type="InterPro" id="IPR027417">
    <property type="entry name" value="P-loop_NTPase"/>
</dbReference>
<dbReference type="GO" id="GO:0005737">
    <property type="term" value="C:cytoplasm"/>
    <property type="evidence" value="ECO:0007669"/>
    <property type="project" value="UniProtKB-SubCell"/>
</dbReference>